<dbReference type="SUPFAM" id="SSF52833">
    <property type="entry name" value="Thioredoxin-like"/>
    <property type="match status" value="1"/>
</dbReference>
<feature type="domain" description="Thioredoxin" evidence="2">
    <location>
        <begin position="270"/>
        <end position="421"/>
    </location>
</feature>
<feature type="transmembrane region" description="Helical" evidence="1">
    <location>
        <begin position="126"/>
        <end position="152"/>
    </location>
</feature>
<feature type="transmembrane region" description="Helical" evidence="1">
    <location>
        <begin position="164"/>
        <end position="186"/>
    </location>
</feature>
<dbReference type="Pfam" id="PF00578">
    <property type="entry name" value="AhpC-TSA"/>
    <property type="match status" value="1"/>
</dbReference>
<feature type="transmembrane region" description="Helical" evidence="1">
    <location>
        <begin position="41"/>
        <end position="62"/>
    </location>
</feature>
<dbReference type="InterPro" id="IPR000866">
    <property type="entry name" value="AhpC/TSA"/>
</dbReference>
<feature type="transmembrane region" description="Helical" evidence="1">
    <location>
        <begin position="198"/>
        <end position="218"/>
    </location>
</feature>
<evidence type="ECO:0000313" key="4">
    <source>
        <dbReference type="Proteomes" id="UP000502041"/>
    </source>
</evidence>
<sequence length="430" mass="46172">MVLLLTLSYIGGALTILAPCILPIVPFVFAKVDQPFVKSGLPLLAGMALTFAAVGSLGAVAGDWAIAANEFGRTAAIFMLAVMGVALITPRLAERLTRPLVALGSRLSNAATTRTQQEKSPAVPSFLLGIATGLLWAPCAGPILGLILTGAALQGPSVNTSLLLLAYGAGAVSSLALALLAGNRVFAALKRSPGIGEWFRKGLGVTVLAGVAVIALGWDTGLLSQSSETGIALEKRIFERLSPSVMEQTPVSTIKHKPTNSPFMQVVARTTPALVLPVEGQIPSINGAVEWLNSPPLTNEQLHGKVVLINFWTFGCINCRNALPHVREWYSKYKDQGLIVIGVHAPEFAFEKNIKNVKRAIGDLNVEFPVAIDNNFTIWRAFKNNYWPANYFIDAQGRVRFHHFGEGEYEKSEQVIQQLLEEAKKSSSPL</sequence>
<gene>
    <name evidence="3" type="primary">dipZ</name>
    <name evidence="3" type="ORF">HC248_03147</name>
</gene>
<dbReference type="InterPro" id="IPR050553">
    <property type="entry name" value="Thioredoxin_ResA/DsbE_sf"/>
</dbReference>
<dbReference type="GO" id="GO:0016209">
    <property type="term" value="F:antioxidant activity"/>
    <property type="evidence" value="ECO:0007669"/>
    <property type="project" value="InterPro"/>
</dbReference>
<dbReference type="CDD" id="cd03012">
    <property type="entry name" value="TlpA_like_DipZ_like"/>
    <property type="match status" value="1"/>
</dbReference>
<evidence type="ECO:0000256" key="1">
    <source>
        <dbReference type="SAM" id="Phobius"/>
    </source>
</evidence>
<protein>
    <submittedName>
        <fullName evidence="3">Protein DipZ</fullName>
    </submittedName>
</protein>
<proteinExistence type="predicted"/>
<keyword evidence="1" id="KW-0472">Membrane</keyword>
<feature type="transmembrane region" description="Helical" evidence="1">
    <location>
        <begin position="74"/>
        <end position="93"/>
    </location>
</feature>
<evidence type="ECO:0000313" key="3">
    <source>
        <dbReference type="EMBL" id="QJC57816.1"/>
    </source>
</evidence>
<reference evidence="3 4" key="1">
    <citation type="submission" date="2020-04" db="EMBL/GenBank/DDBJ databases">
        <title>Complete genome of a Psychrophilic, Marine, Gas Vacuolate Bacterium Polaromonas vacuolata KCTC 22033T.</title>
        <authorList>
            <person name="Hwang K."/>
            <person name="Kim K.M."/>
        </authorList>
    </citation>
    <scope>NUCLEOTIDE SEQUENCE [LARGE SCALE GENOMIC DNA]</scope>
    <source>
        <strain evidence="3 4">KCTC 22033</strain>
    </source>
</reference>
<dbReference type="InterPro" id="IPR013766">
    <property type="entry name" value="Thioredoxin_domain"/>
</dbReference>
<keyword evidence="1" id="KW-1133">Transmembrane helix</keyword>
<feature type="transmembrane region" description="Helical" evidence="1">
    <location>
        <begin position="6"/>
        <end position="29"/>
    </location>
</feature>
<dbReference type="InterPro" id="IPR036249">
    <property type="entry name" value="Thioredoxin-like_sf"/>
</dbReference>
<organism evidence="3 4">
    <name type="scientific">Polaromonas vacuolata</name>
    <dbReference type="NCBI Taxonomy" id="37448"/>
    <lineage>
        <taxon>Bacteria</taxon>
        <taxon>Pseudomonadati</taxon>
        <taxon>Pseudomonadota</taxon>
        <taxon>Betaproteobacteria</taxon>
        <taxon>Burkholderiales</taxon>
        <taxon>Comamonadaceae</taxon>
        <taxon>Polaromonas</taxon>
    </lineage>
</organism>
<dbReference type="PROSITE" id="PS51352">
    <property type="entry name" value="THIOREDOXIN_2"/>
    <property type="match status" value="1"/>
</dbReference>
<name>A0A6H2HEC6_9BURK</name>
<dbReference type="EMBL" id="CP051461">
    <property type="protein sequence ID" value="QJC57816.1"/>
    <property type="molecule type" value="Genomic_DNA"/>
</dbReference>
<dbReference type="Gene3D" id="3.40.30.10">
    <property type="entry name" value="Glutaredoxin"/>
    <property type="match status" value="1"/>
</dbReference>
<dbReference type="PANTHER" id="PTHR42852">
    <property type="entry name" value="THIOL:DISULFIDE INTERCHANGE PROTEIN DSBE"/>
    <property type="match status" value="1"/>
</dbReference>
<evidence type="ECO:0000259" key="2">
    <source>
        <dbReference type="PROSITE" id="PS51352"/>
    </source>
</evidence>
<dbReference type="KEGG" id="pvac:HC248_03147"/>
<dbReference type="PANTHER" id="PTHR42852:SF13">
    <property type="entry name" value="PROTEIN DIPZ"/>
    <property type="match status" value="1"/>
</dbReference>
<dbReference type="AlphaFoldDB" id="A0A6H2HEC6"/>
<dbReference type="GO" id="GO:0016491">
    <property type="term" value="F:oxidoreductase activity"/>
    <property type="evidence" value="ECO:0007669"/>
    <property type="project" value="InterPro"/>
</dbReference>
<keyword evidence="4" id="KW-1185">Reference proteome</keyword>
<dbReference type="Proteomes" id="UP000502041">
    <property type="component" value="Chromosome"/>
</dbReference>
<keyword evidence="1" id="KW-0812">Transmembrane</keyword>
<accession>A0A6H2HEC6</accession>
<dbReference type="RefSeq" id="WP_168923281.1">
    <property type="nucleotide sequence ID" value="NZ_CP051461.1"/>
</dbReference>